<dbReference type="PANTHER" id="PTHR11986">
    <property type="entry name" value="AMINOTRANSFERASE CLASS III"/>
    <property type="match status" value="1"/>
</dbReference>
<accession>A0A6P1MFJ4</accession>
<dbReference type="EMBL" id="CP047591">
    <property type="protein sequence ID" value="QHI71943.1"/>
    <property type="molecule type" value="Genomic_DNA"/>
</dbReference>
<dbReference type="KEGG" id="amic:Ami3637_05655"/>
<comment type="similarity">
    <text evidence="5">Belongs to the class-III pyridoxal-phosphate-dependent aminotransferase family.</text>
</comment>
<dbReference type="SUPFAM" id="SSF53383">
    <property type="entry name" value="PLP-dependent transferases"/>
    <property type="match status" value="1"/>
</dbReference>
<keyword evidence="3 6" id="KW-0808">Transferase</keyword>
<sequence length="419" mass="47776">MNKKELLQCYDYLAPVLDYTGPIINSGKGCYVYDIDGNKYLDFNCGQFCAIFGHSDEKAAEMIYRTAKNLMHLNTNTINDEMLITAKKIHDICPEMNGRSIILSTGSEANECALRYAKNMSGNKPGIISFDCGYHGLTHGTEGYSISRKWVKPQVKNSFAVAAPPISENNSKTDIMPYVKEFEGIVKENKDIIAAALFEPIVSSGGMYLPPKEYWREIRRICDENEIYLIFDECQTGFARTGSWFYYQQIDCIPDMLVCAKSIGLGLPVSMVIFNGNTIPKDKFTMHHFSSHQNEPFAAALISYAIDEIKANNILRKIQEDGQYLLKRLEELSRKYMTFMRSPHGIGLMCGFYLNIDGMDRFQAEEQSERFCKEALRNNIIIQCTNYGRTVRLLPGYCITRDEIDFFMEALERTLDAFI</sequence>
<gene>
    <name evidence="6" type="ORF">Ami3637_05655</name>
</gene>
<evidence type="ECO:0000313" key="6">
    <source>
        <dbReference type="EMBL" id="QHI71943.1"/>
    </source>
</evidence>
<comment type="cofactor">
    <cofactor evidence="1">
        <name>pyridoxal 5'-phosphate</name>
        <dbReference type="ChEBI" id="CHEBI:597326"/>
    </cofactor>
</comment>
<dbReference type="PANTHER" id="PTHR11986:SF79">
    <property type="entry name" value="ACETYLORNITHINE AMINOTRANSFERASE, MITOCHONDRIAL"/>
    <property type="match status" value="1"/>
</dbReference>
<dbReference type="InterPro" id="IPR015421">
    <property type="entry name" value="PyrdxlP-dep_Trfase_major"/>
</dbReference>
<dbReference type="Proteomes" id="UP000463883">
    <property type="component" value="Chromosome"/>
</dbReference>
<dbReference type="PIRSF" id="PIRSF000521">
    <property type="entry name" value="Transaminase_4ab_Lys_Orn"/>
    <property type="match status" value="1"/>
</dbReference>
<dbReference type="InterPro" id="IPR015422">
    <property type="entry name" value="PyrdxlP-dep_Trfase_small"/>
</dbReference>
<dbReference type="Gene3D" id="3.40.640.10">
    <property type="entry name" value="Type I PLP-dependent aspartate aminotransferase-like (Major domain)"/>
    <property type="match status" value="1"/>
</dbReference>
<evidence type="ECO:0000313" key="7">
    <source>
        <dbReference type="Proteomes" id="UP000463883"/>
    </source>
</evidence>
<evidence type="ECO:0000256" key="1">
    <source>
        <dbReference type="ARBA" id="ARBA00001933"/>
    </source>
</evidence>
<dbReference type="CDD" id="cd00610">
    <property type="entry name" value="OAT_like"/>
    <property type="match status" value="1"/>
</dbReference>
<keyword evidence="2 6" id="KW-0032">Aminotransferase</keyword>
<dbReference type="InterPro" id="IPR005814">
    <property type="entry name" value="Aminotrans_3"/>
</dbReference>
<dbReference type="GO" id="GO:0030170">
    <property type="term" value="F:pyridoxal phosphate binding"/>
    <property type="evidence" value="ECO:0007669"/>
    <property type="project" value="InterPro"/>
</dbReference>
<keyword evidence="4 5" id="KW-0663">Pyridoxal phosphate</keyword>
<evidence type="ECO:0000256" key="5">
    <source>
        <dbReference type="RuleBase" id="RU003560"/>
    </source>
</evidence>
<dbReference type="Gene3D" id="3.90.1150.10">
    <property type="entry name" value="Aspartate Aminotransferase, domain 1"/>
    <property type="match status" value="1"/>
</dbReference>
<dbReference type="GO" id="GO:0042802">
    <property type="term" value="F:identical protein binding"/>
    <property type="evidence" value="ECO:0007669"/>
    <property type="project" value="TreeGrafter"/>
</dbReference>
<reference evidence="6 7" key="1">
    <citation type="submission" date="2020-01" db="EMBL/GenBank/DDBJ databases">
        <title>Genomic analysis of Aminipila sp. CBA3637.</title>
        <authorList>
            <person name="Kim Y.B."/>
            <person name="Roh S.W."/>
        </authorList>
    </citation>
    <scope>NUCLEOTIDE SEQUENCE [LARGE SCALE GENOMIC DNA]</scope>
    <source>
        <strain evidence="6 7">CBA3637</strain>
    </source>
</reference>
<name>A0A6P1MFJ4_9FIRM</name>
<dbReference type="Pfam" id="PF00202">
    <property type="entry name" value="Aminotran_3"/>
    <property type="match status" value="1"/>
</dbReference>
<protein>
    <submittedName>
        <fullName evidence="6">Aminotransferase class III-fold pyridoxal phosphate-dependent enzyme</fullName>
    </submittedName>
</protein>
<keyword evidence="7" id="KW-1185">Reference proteome</keyword>
<evidence type="ECO:0000256" key="4">
    <source>
        <dbReference type="ARBA" id="ARBA00022898"/>
    </source>
</evidence>
<dbReference type="GO" id="GO:0008483">
    <property type="term" value="F:transaminase activity"/>
    <property type="evidence" value="ECO:0007669"/>
    <property type="project" value="UniProtKB-KW"/>
</dbReference>
<proteinExistence type="inferred from homology"/>
<dbReference type="AlphaFoldDB" id="A0A6P1MFJ4"/>
<dbReference type="InterPro" id="IPR015424">
    <property type="entry name" value="PyrdxlP-dep_Trfase"/>
</dbReference>
<organism evidence="6 7">
    <name type="scientific">Aminipila terrae</name>
    <dbReference type="NCBI Taxonomy" id="2697030"/>
    <lineage>
        <taxon>Bacteria</taxon>
        <taxon>Bacillati</taxon>
        <taxon>Bacillota</taxon>
        <taxon>Clostridia</taxon>
        <taxon>Peptostreptococcales</taxon>
        <taxon>Anaerovoracaceae</taxon>
        <taxon>Aminipila</taxon>
    </lineage>
</organism>
<evidence type="ECO:0000256" key="2">
    <source>
        <dbReference type="ARBA" id="ARBA00022576"/>
    </source>
</evidence>
<dbReference type="RefSeq" id="WP_162361713.1">
    <property type="nucleotide sequence ID" value="NZ_CP047591.1"/>
</dbReference>
<dbReference type="InterPro" id="IPR050103">
    <property type="entry name" value="Class-III_PLP-dep_AT"/>
</dbReference>
<evidence type="ECO:0000256" key="3">
    <source>
        <dbReference type="ARBA" id="ARBA00022679"/>
    </source>
</evidence>